<dbReference type="SUPFAM" id="SSF54593">
    <property type="entry name" value="Glyoxalase/Bleomycin resistance protein/Dihydroxybiphenyl dioxygenase"/>
    <property type="match status" value="2"/>
</dbReference>
<dbReference type="InterPro" id="IPR050383">
    <property type="entry name" value="GlyoxalaseI/FosfomycinResist"/>
</dbReference>
<keyword evidence="3" id="KW-1185">Reference proteome</keyword>
<sequence>MTHACDTPLRPILTARLCELALYSPATSEMERFYHETMGYAFTTGDGRGRGPHRSIRFLDGPKNTLAYAAYALTSPEALMGVRSRLSQAAVEHATVSCPGLFTDAEEFRDPDGNRFIFGIGHSAAAPHGEPDRNERPARLQHFVTASTDPERVIAFFRDILGFVVSDYVLDDEGGIRTAFLRSSEEHHSFAVFKAPENRLDHHCYETRDWNAMRDWADHFAGFDIPLFWGPGRHGPGNNLFIFAHDPDGNSVELSAELEIIPDHRPTATWAHERKTLNSWGYGMMRS</sequence>
<dbReference type="PANTHER" id="PTHR21366">
    <property type="entry name" value="GLYOXALASE FAMILY PROTEIN"/>
    <property type="match status" value="1"/>
</dbReference>
<protein>
    <submittedName>
        <fullName evidence="2">Catechol 2,3-dioxygenase-like lactoylglutathione lyase family enzyme</fullName>
    </submittedName>
</protein>
<keyword evidence="2" id="KW-0456">Lyase</keyword>
<comment type="caution">
    <text evidence="2">The sequence shown here is derived from an EMBL/GenBank/DDBJ whole genome shotgun (WGS) entry which is preliminary data.</text>
</comment>
<dbReference type="InterPro" id="IPR037523">
    <property type="entry name" value="VOC_core"/>
</dbReference>
<feature type="domain" description="VOC" evidence="1">
    <location>
        <begin position="139"/>
        <end position="257"/>
    </location>
</feature>
<keyword evidence="2" id="KW-0560">Oxidoreductase</keyword>
<dbReference type="InterPro" id="IPR004360">
    <property type="entry name" value="Glyas_Fos-R_dOase_dom"/>
</dbReference>
<name>A0A841J3H2_9SPHN</name>
<dbReference type="Proteomes" id="UP000552700">
    <property type="component" value="Unassembled WGS sequence"/>
</dbReference>
<evidence type="ECO:0000259" key="1">
    <source>
        <dbReference type="PROSITE" id="PS51819"/>
    </source>
</evidence>
<dbReference type="PROSITE" id="PS51819">
    <property type="entry name" value="VOC"/>
    <property type="match status" value="1"/>
</dbReference>
<dbReference type="Pfam" id="PF00903">
    <property type="entry name" value="Glyoxalase"/>
    <property type="match status" value="1"/>
</dbReference>
<dbReference type="Gene3D" id="3.10.180.10">
    <property type="entry name" value="2,3-Dihydroxybiphenyl 1,2-Dioxygenase, domain 1"/>
    <property type="match status" value="2"/>
</dbReference>
<dbReference type="GO" id="GO:0051213">
    <property type="term" value="F:dioxygenase activity"/>
    <property type="evidence" value="ECO:0007669"/>
    <property type="project" value="UniProtKB-KW"/>
</dbReference>
<evidence type="ECO:0000313" key="2">
    <source>
        <dbReference type="EMBL" id="MBB6125240.1"/>
    </source>
</evidence>
<dbReference type="CDD" id="cd08343">
    <property type="entry name" value="ED_TypeI_classII_C"/>
    <property type="match status" value="1"/>
</dbReference>
<keyword evidence="2" id="KW-0223">Dioxygenase</keyword>
<dbReference type="EMBL" id="JACIJP010000006">
    <property type="protein sequence ID" value="MBB6125240.1"/>
    <property type="molecule type" value="Genomic_DNA"/>
</dbReference>
<dbReference type="InterPro" id="IPR029068">
    <property type="entry name" value="Glyas_Bleomycin-R_OHBP_Dase"/>
</dbReference>
<dbReference type="AlphaFoldDB" id="A0A841J3H2"/>
<gene>
    <name evidence="2" type="ORF">FHS92_003001</name>
</gene>
<proteinExistence type="predicted"/>
<reference evidence="2 3" key="1">
    <citation type="submission" date="2020-08" db="EMBL/GenBank/DDBJ databases">
        <title>Genomic Encyclopedia of Type Strains, Phase IV (KMG-IV): sequencing the most valuable type-strain genomes for metagenomic binning, comparative biology and taxonomic classification.</title>
        <authorList>
            <person name="Goeker M."/>
        </authorList>
    </citation>
    <scope>NUCLEOTIDE SEQUENCE [LARGE SCALE GENOMIC DNA]</scope>
    <source>
        <strain evidence="2 3">DSM 102255</strain>
    </source>
</reference>
<organism evidence="2 3">
    <name type="scientific">Sphingobium subterraneum</name>
    <dbReference type="NCBI Taxonomy" id="627688"/>
    <lineage>
        <taxon>Bacteria</taxon>
        <taxon>Pseudomonadati</taxon>
        <taxon>Pseudomonadota</taxon>
        <taxon>Alphaproteobacteria</taxon>
        <taxon>Sphingomonadales</taxon>
        <taxon>Sphingomonadaceae</taxon>
        <taxon>Sphingobium</taxon>
    </lineage>
</organism>
<accession>A0A841J3H2</accession>
<dbReference type="GO" id="GO:0016829">
    <property type="term" value="F:lyase activity"/>
    <property type="evidence" value="ECO:0007669"/>
    <property type="project" value="UniProtKB-KW"/>
</dbReference>
<evidence type="ECO:0000313" key="3">
    <source>
        <dbReference type="Proteomes" id="UP000552700"/>
    </source>
</evidence>